<dbReference type="AlphaFoldDB" id="A0AAN7DL06"/>
<gene>
    <name evidence="2" type="ORF">ATC70_009597</name>
</gene>
<dbReference type="PANTHER" id="PTHR39472">
    <property type="entry name" value="EXPRESSED PROTEIN"/>
    <property type="match status" value="1"/>
</dbReference>
<name>A0AAN7DL06_9FUNG</name>
<dbReference type="GeneID" id="89953283"/>
<comment type="caution">
    <text evidence="2">The sequence shown here is derived from an EMBL/GenBank/DDBJ whole genome shotgun (WGS) entry which is preliminary data.</text>
</comment>
<dbReference type="PANTHER" id="PTHR39472:SF1">
    <property type="entry name" value="EXPRESSED PROTEIN"/>
    <property type="match status" value="1"/>
</dbReference>
<proteinExistence type="predicted"/>
<evidence type="ECO:0000256" key="1">
    <source>
        <dbReference type="SAM" id="Coils"/>
    </source>
</evidence>
<dbReference type="EMBL" id="JASEJX010000012">
    <property type="protein sequence ID" value="KAK4519362.1"/>
    <property type="molecule type" value="Genomic_DNA"/>
</dbReference>
<feature type="coiled-coil region" evidence="1">
    <location>
        <begin position="74"/>
        <end position="108"/>
    </location>
</feature>
<sequence>MEEEIIQKIYKLTNELASQQQSNQDLANTLNGQLADLKTKAASKSTTDDQKVLIPHLILPEQRDQVMEDLKNRLEKALLDQQTTLQANQQLEKEVKELQGLVKEYETGLESITSKFRTHANATTEGQIRLRREYEALLNAEKGTTAALFIENTMLQTQLRQLSKSLRDVYKHESVDVHEQQISQLKKENQGLLELLKMSQLPDLKEATTQEKSSPVLQVARAGVVEEFFD</sequence>
<reference evidence="2 3" key="1">
    <citation type="submission" date="2022-11" db="EMBL/GenBank/DDBJ databases">
        <title>Mucor velutinosus strain NIH1002 WGS.</title>
        <authorList>
            <person name="Subramanian P."/>
            <person name="Mullikin J.C."/>
            <person name="Segre J.A."/>
            <person name="Zelazny A.M."/>
        </authorList>
    </citation>
    <scope>NUCLEOTIDE SEQUENCE [LARGE SCALE GENOMIC DNA]</scope>
    <source>
        <strain evidence="2 3">NIH1002</strain>
    </source>
</reference>
<evidence type="ECO:0000313" key="2">
    <source>
        <dbReference type="EMBL" id="KAK4519362.1"/>
    </source>
</evidence>
<accession>A0AAN7DL06</accession>
<dbReference type="RefSeq" id="XP_064686028.1">
    <property type="nucleotide sequence ID" value="XM_064828826.1"/>
</dbReference>
<dbReference type="Proteomes" id="UP001304243">
    <property type="component" value="Unassembled WGS sequence"/>
</dbReference>
<keyword evidence="3" id="KW-1185">Reference proteome</keyword>
<organism evidence="2 3">
    <name type="scientific">Mucor velutinosus</name>
    <dbReference type="NCBI Taxonomy" id="708070"/>
    <lineage>
        <taxon>Eukaryota</taxon>
        <taxon>Fungi</taxon>
        <taxon>Fungi incertae sedis</taxon>
        <taxon>Mucoromycota</taxon>
        <taxon>Mucoromycotina</taxon>
        <taxon>Mucoromycetes</taxon>
        <taxon>Mucorales</taxon>
        <taxon>Mucorineae</taxon>
        <taxon>Mucoraceae</taxon>
        <taxon>Mucor</taxon>
    </lineage>
</organism>
<evidence type="ECO:0000313" key="3">
    <source>
        <dbReference type="Proteomes" id="UP001304243"/>
    </source>
</evidence>
<keyword evidence="1" id="KW-0175">Coiled coil</keyword>
<protein>
    <submittedName>
        <fullName evidence="2">Uncharacterized protein</fullName>
    </submittedName>
</protein>